<accession>A0A2I7N477</accession>
<feature type="binding site" evidence="10">
    <location>
        <position position="85"/>
    </location>
    <ligand>
        <name>L-citrulline</name>
        <dbReference type="ChEBI" id="CHEBI:57743"/>
    </ligand>
</feature>
<comment type="pathway">
    <text evidence="1 10">Amino-acid biosynthesis; L-arginine biosynthesis; L-arginine from L-ornithine and carbamoyl phosphate: step 2/3.</text>
</comment>
<dbReference type="Gene3D" id="3.90.1260.10">
    <property type="entry name" value="Argininosuccinate synthetase, chain A, domain 2"/>
    <property type="match status" value="1"/>
</dbReference>
<dbReference type="Gene3D" id="3.40.50.620">
    <property type="entry name" value="HUPs"/>
    <property type="match status" value="1"/>
</dbReference>
<evidence type="ECO:0000313" key="14">
    <source>
        <dbReference type="Proteomes" id="UP000236655"/>
    </source>
</evidence>
<dbReference type="CDD" id="cd01999">
    <property type="entry name" value="ASS"/>
    <property type="match status" value="1"/>
</dbReference>
<dbReference type="InterPro" id="IPR024074">
    <property type="entry name" value="AS_cat/multimer_dom_body"/>
</dbReference>
<name>A0A2I7N477_9NEIS</name>
<dbReference type="GO" id="GO:0000050">
    <property type="term" value="P:urea cycle"/>
    <property type="evidence" value="ECO:0007669"/>
    <property type="project" value="TreeGrafter"/>
</dbReference>
<dbReference type="EC" id="6.3.4.5" evidence="3 10"/>
<gene>
    <name evidence="10" type="primary">argG</name>
    <name evidence="13" type="ORF">CUN60_02825</name>
</gene>
<dbReference type="InterPro" id="IPR048268">
    <property type="entry name" value="Arginosuc_syn_C"/>
</dbReference>
<dbReference type="NCBIfam" id="NF001770">
    <property type="entry name" value="PRK00509.1"/>
    <property type="match status" value="1"/>
</dbReference>
<reference evidence="14" key="1">
    <citation type="submission" date="2017-11" db="EMBL/GenBank/DDBJ databases">
        <authorList>
            <person name="Chan K.G."/>
            <person name="Lee L.S."/>
        </authorList>
    </citation>
    <scope>NUCLEOTIDE SEQUENCE [LARGE SCALE GENOMIC DNA]</scope>
    <source>
        <strain evidence="14">DSM 100970</strain>
    </source>
</reference>
<evidence type="ECO:0000256" key="1">
    <source>
        <dbReference type="ARBA" id="ARBA00004967"/>
    </source>
</evidence>
<dbReference type="FunFam" id="3.90.1260.10:FF:000003">
    <property type="entry name" value="Argininosuccinate synthase"/>
    <property type="match status" value="1"/>
</dbReference>
<comment type="similarity">
    <text evidence="10">Belongs to the argininosuccinate synthase family. Type 1 subfamily.</text>
</comment>
<sequence>MTQKLLLAYSGGLDTSVILKWLISKGYEVTAFIADVGQDEDFKQAKAKALAIGAKEVIIADCKEEFVSDYIIPALQTGALYENRYLLGTSLARPLIAKKMADYALTHNIKYLAHGATGKGNDQIRFELVFLQFIPDVTIIAPWKEAEFLEKFTGRTDLLNYAKDNNIPVTSTLAKPYSIDENLMHTSYEAGILEDPELTPPDDMYKKTLSPMEAPDEMLTLTIEFNKGIPLKVTDHNNKQTIEHNLLAIFSYLNEVGGKNAIGRIDIVESRFVGMKSRGIYETPGGTILHKAYQDLETMVLDREVILLRAINAPKIGQLIYNGFWFSPEMQMLMQANQVSQKSINGSVKLGLYKGNVIILGRNSPNSLYDHDIASMDKLGNYDQTDAKGFIKLNALRLKPQKFIN</sequence>
<dbReference type="GO" id="GO:0000053">
    <property type="term" value="P:argininosuccinate metabolic process"/>
    <property type="evidence" value="ECO:0007669"/>
    <property type="project" value="TreeGrafter"/>
</dbReference>
<dbReference type="Pfam" id="PF20979">
    <property type="entry name" value="Arginosuc_syn_C"/>
    <property type="match status" value="1"/>
</dbReference>
<dbReference type="GO" id="GO:0006526">
    <property type="term" value="P:L-arginine biosynthetic process"/>
    <property type="evidence" value="ECO:0007669"/>
    <property type="project" value="UniProtKB-UniRule"/>
</dbReference>
<dbReference type="InterPro" id="IPR001518">
    <property type="entry name" value="Arginosuc_synth"/>
</dbReference>
<dbReference type="GO" id="GO:0005524">
    <property type="term" value="F:ATP binding"/>
    <property type="evidence" value="ECO:0007669"/>
    <property type="project" value="UniProtKB-UniRule"/>
</dbReference>
<feature type="domain" description="Arginosuccinate synthase-like N-terminal" evidence="11">
    <location>
        <begin position="4"/>
        <end position="168"/>
    </location>
</feature>
<dbReference type="HAMAP" id="MF_00005">
    <property type="entry name" value="Arg_succ_synth_type1"/>
    <property type="match status" value="1"/>
</dbReference>
<evidence type="ECO:0000256" key="6">
    <source>
        <dbReference type="ARBA" id="ARBA00022598"/>
    </source>
</evidence>
<dbReference type="PANTHER" id="PTHR11587">
    <property type="entry name" value="ARGININOSUCCINATE SYNTHASE"/>
    <property type="match status" value="1"/>
</dbReference>
<dbReference type="PROSITE" id="PS00564">
    <property type="entry name" value="ARGININOSUCCIN_SYN_1"/>
    <property type="match status" value="1"/>
</dbReference>
<evidence type="ECO:0000256" key="10">
    <source>
        <dbReference type="HAMAP-Rule" id="MF_00005"/>
    </source>
</evidence>
<keyword evidence="7 10" id="KW-0028">Amino-acid biosynthesis</keyword>
<dbReference type="InterPro" id="IPR018223">
    <property type="entry name" value="Arginosuc_synth_CS"/>
</dbReference>
<feature type="binding site" evidence="10">
    <location>
        <position position="90"/>
    </location>
    <ligand>
        <name>L-citrulline</name>
        <dbReference type="ChEBI" id="CHEBI:57743"/>
    </ligand>
</feature>
<proteinExistence type="inferred from homology"/>
<dbReference type="FunFam" id="3.40.50.620:FF:000019">
    <property type="entry name" value="Argininosuccinate synthase"/>
    <property type="match status" value="1"/>
</dbReference>
<feature type="binding site" evidence="10">
    <location>
        <begin position="8"/>
        <end position="16"/>
    </location>
    <ligand>
        <name>ATP</name>
        <dbReference type="ChEBI" id="CHEBI:30616"/>
    </ligand>
</feature>
<feature type="binding site" evidence="10">
    <location>
        <position position="122"/>
    </location>
    <ligand>
        <name>L-aspartate</name>
        <dbReference type="ChEBI" id="CHEBI:29991"/>
    </ligand>
</feature>
<keyword evidence="9 10" id="KW-0067">ATP-binding</keyword>
<feature type="binding site" evidence="10">
    <location>
        <position position="34"/>
    </location>
    <ligand>
        <name>ATP</name>
        <dbReference type="ChEBI" id="CHEBI:30616"/>
    </ligand>
</feature>
<dbReference type="InterPro" id="IPR014729">
    <property type="entry name" value="Rossmann-like_a/b/a_fold"/>
</dbReference>
<feature type="binding site" evidence="10">
    <location>
        <position position="121"/>
    </location>
    <ligand>
        <name>L-aspartate</name>
        <dbReference type="ChEBI" id="CHEBI:29991"/>
    </ligand>
</feature>
<keyword evidence="8 10" id="KW-0547">Nucleotide-binding</keyword>
<feature type="binding site" evidence="10">
    <location>
        <position position="117"/>
    </location>
    <ligand>
        <name>L-aspartate</name>
        <dbReference type="ChEBI" id="CHEBI:29991"/>
    </ligand>
</feature>
<keyword evidence="10" id="KW-0963">Cytoplasm</keyword>
<keyword evidence="6 10" id="KW-0436">Ligase</keyword>
<evidence type="ECO:0000256" key="9">
    <source>
        <dbReference type="ARBA" id="ARBA00022840"/>
    </source>
</evidence>
<dbReference type="Pfam" id="PF00764">
    <property type="entry name" value="Arginosuc_synth"/>
    <property type="match status" value="1"/>
</dbReference>
<evidence type="ECO:0000256" key="8">
    <source>
        <dbReference type="ARBA" id="ARBA00022741"/>
    </source>
</evidence>
<feature type="binding site" evidence="10">
    <location>
        <position position="269"/>
    </location>
    <ligand>
        <name>L-citrulline</name>
        <dbReference type="ChEBI" id="CHEBI:57743"/>
    </ligand>
</feature>
<evidence type="ECO:0000313" key="13">
    <source>
        <dbReference type="EMBL" id="AUR51276.1"/>
    </source>
</evidence>
<feature type="binding site" evidence="10">
    <location>
        <position position="178"/>
    </location>
    <ligand>
        <name>L-citrulline</name>
        <dbReference type="ChEBI" id="CHEBI:57743"/>
    </ligand>
</feature>
<feature type="binding site" evidence="10">
    <location>
        <position position="281"/>
    </location>
    <ligand>
        <name>L-citrulline</name>
        <dbReference type="ChEBI" id="CHEBI:57743"/>
    </ligand>
</feature>
<evidence type="ECO:0000256" key="5">
    <source>
        <dbReference type="ARBA" id="ARBA00022571"/>
    </source>
</evidence>
<feature type="binding site" evidence="10">
    <location>
        <position position="187"/>
    </location>
    <ligand>
        <name>L-citrulline</name>
        <dbReference type="ChEBI" id="CHEBI:57743"/>
    </ligand>
</feature>
<dbReference type="KEGG" id="nba:CUN60_02825"/>
<dbReference type="RefSeq" id="WP_102950576.1">
    <property type="nucleotide sequence ID" value="NZ_CP024847.1"/>
</dbReference>
<evidence type="ECO:0000256" key="4">
    <source>
        <dbReference type="ARBA" id="ARBA00014810"/>
    </source>
</evidence>
<keyword evidence="5 10" id="KW-0055">Arginine biosynthesis</keyword>
<dbReference type="InterPro" id="IPR023434">
    <property type="entry name" value="Arginosuc_synth_type_1_subfam"/>
</dbReference>
<feature type="binding site" evidence="10">
    <location>
        <position position="115"/>
    </location>
    <ligand>
        <name>ATP</name>
        <dbReference type="ChEBI" id="CHEBI:30616"/>
    </ligand>
</feature>
<protein>
    <recommendedName>
        <fullName evidence="4 10">Argininosuccinate synthase</fullName>
        <ecNumber evidence="3 10">6.3.4.5</ecNumber>
    </recommendedName>
    <alternativeName>
        <fullName evidence="10">Citrulline--aspartate ligase</fullName>
    </alternativeName>
</protein>
<dbReference type="GO" id="GO:0005737">
    <property type="term" value="C:cytoplasm"/>
    <property type="evidence" value="ECO:0007669"/>
    <property type="project" value="UniProtKB-SubCell"/>
</dbReference>
<dbReference type="AlphaFoldDB" id="A0A2I7N477"/>
<evidence type="ECO:0000256" key="2">
    <source>
        <dbReference type="ARBA" id="ARBA00011881"/>
    </source>
</evidence>
<organism evidence="13 14">
    <name type="scientific">Aquella oligotrophica</name>
    <dbReference type="NCBI Taxonomy" id="2067065"/>
    <lineage>
        <taxon>Bacteria</taxon>
        <taxon>Pseudomonadati</taxon>
        <taxon>Pseudomonadota</taxon>
        <taxon>Betaproteobacteria</taxon>
        <taxon>Neisseriales</taxon>
        <taxon>Neisseriaceae</taxon>
        <taxon>Aquella</taxon>
    </lineage>
</organism>
<dbReference type="SUPFAM" id="SSF52402">
    <property type="entry name" value="Adenine nucleotide alpha hydrolases-like"/>
    <property type="match status" value="1"/>
</dbReference>
<evidence type="ECO:0000259" key="11">
    <source>
        <dbReference type="Pfam" id="PF00764"/>
    </source>
</evidence>
<evidence type="ECO:0000259" key="12">
    <source>
        <dbReference type="Pfam" id="PF20979"/>
    </source>
</evidence>
<dbReference type="Proteomes" id="UP000236655">
    <property type="component" value="Chromosome"/>
</dbReference>
<evidence type="ECO:0000256" key="3">
    <source>
        <dbReference type="ARBA" id="ARBA00012286"/>
    </source>
</evidence>
<dbReference type="PANTHER" id="PTHR11587:SF2">
    <property type="entry name" value="ARGININOSUCCINATE SYNTHASE"/>
    <property type="match status" value="1"/>
</dbReference>
<comment type="subunit">
    <text evidence="2 10">Homotetramer.</text>
</comment>
<comment type="catalytic activity">
    <reaction evidence="10">
        <text>L-citrulline + L-aspartate + ATP = 2-(N(omega)-L-arginino)succinate + AMP + diphosphate + H(+)</text>
        <dbReference type="Rhea" id="RHEA:10932"/>
        <dbReference type="ChEBI" id="CHEBI:15378"/>
        <dbReference type="ChEBI" id="CHEBI:29991"/>
        <dbReference type="ChEBI" id="CHEBI:30616"/>
        <dbReference type="ChEBI" id="CHEBI:33019"/>
        <dbReference type="ChEBI" id="CHEBI:57472"/>
        <dbReference type="ChEBI" id="CHEBI:57743"/>
        <dbReference type="ChEBI" id="CHEBI:456215"/>
        <dbReference type="EC" id="6.3.4.5"/>
    </reaction>
</comment>
<dbReference type="PROSITE" id="PS00565">
    <property type="entry name" value="ARGININOSUCCIN_SYN_2"/>
    <property type="match status" value="1"/>
</dbReference>
<comment type="subcellular location">
    <subcellularLocation>
        <location evidence="10">Cytoplasm</location>
    </subcellularLocation>
</comment>
<dbReference type="EMBL" id="CP024847">
    <property type="protein sequence ID" value="AUR51276.1"/>
    <property type="molecule type" value="Genomic_DNA"/>
</dbReference>
<evidence type="ECO:0000256" key="7">
    <source>
        <dbReference type="ARBA" id="ARBA00022605"/>
    </source>
</evidence>
<feature type="domain" description="Arginosuccinate synthase C-terminal" evidence="12">
    <location>
        <begin position="177"/>
        <end position="399"/>
    </location>
</feature>
<dbReference type="SUPFAM" id="SSF69864">
    <property type="entry name" value="Argininosuccinate synthetase, C-terminal domain"/>
    <property type="match status" value="1"/>
</dbReference>
<feature type="binding site" evidence="10">
    <location>
        <position position="121"/>
    </location>
    <ligand>
        <name>L-citrulline</name>
        <dbReference type="ChEBI" id="CHEBI:57743"/>
    </ligand>
</feature>
<dbReference type="OrthoDB" id="9801641at2"/>
<dbReference type="GO" id="GO:0004055">
    <property type="term" value="F:argininosuccinate synthase activity"/>
    <property type="evidence" value="ECO:0007669"/>
    <property type="project" value="UniProtKB-UniRule"/>
</dbReference>
<keyword evidence="14" id="KW-1185">Reference proteome</keyword>
<dbReference type="UniPathway" id="UPA00068">
    <property type="reaction ID" value="UER00113"/>
</dbReference>
<dbReference type="InterPro" id="IPR048267">
    <property type="entry name" value="Arginosuc_syn_N"/>
</dbReference>
<dbReference type="NCBIfam" id="TIGR00032">
    <property type="entry name" value="argG"/>
    <property type="match status" value="1"/>
</dbReference>
<feature type="binding site" evidence="10">
    <location>
        <position position="125"/>
    </location>
    <ligand>
        <name>L-citrulline</name>
        <dbReference type="ChEBI" id="CHEBI:57743"/>
    </ligand>
</feature>